<dbReference type="Proteomes" id="UP000515135">
    <property type="component" value="Unplaced"/>
</dbReference>
<dbReference type="GeneID" id="109477817"/>
<reference evidence="5 6" key="1">
    <citation type="submission" date="2025-04" db="UniProtKB">
        <authorList>
            <consortium name="RefSeq"/>
        </authorList>
    </citation>
    <scope>IDENTIFICATION</scope>
    <source>
        <tissue evidence="5 6">Gonad</tissue>
    </source>
</reference>
<feature type="domain" description="Fibronectin type-III" evidence="3">
    <location>
        <begin position="935"/>
        <end position="1029"/>
    </location>
</feature>
<evidence type="ECO:0000256" key="2">
    <source>
        <dbReference type="SAM" id="Phobius"/>
    </source>
</evidence>
<feature type="domain" description="Fibronectin type-III" evidence="3">
    <location>
        <begin position="554"/>
        <end position="647"/>
    </location>
</feature>
<proteinExistence type="predicted"/>
<feature type="region of interest" description="Disordered" evidence="1">
    <location>
        <begin position="1"/>
        <end position="25"/>
    </location>
</feature>
<evidence type="ECO:0000313" key="5">
    <source>
        <dbReference type="RefSeq" id="XP_019634786.1"/>
    </source>
</evidence>
<keyword evidence="2" id="KW-1133">Transmembrane helix</keyword>
<dbReference type="SMART" id="SM00060">
    <property type="entry name" value="FN3"/>
    <property type="match status" value="9"/>
</dbReference>
<dbReference type="PROSITE" id="PS50853">
    <property type="entry name" value="FN3"/>
    <property type="match status" value="9"/>
</dbReference>
<dbReference type="SUPFAM" id="SSF49265">
    <property type="entry name" value="Fibronectin type III"/>
    <property type="match status" value="6"/>
</dbReference>
<dbReference type="InterPro" id="IPR003961">
    <property type="entry name" value="FN3_dom"/>
</dbReference>
<feature type="transmembrane region" description="Helical" evidence="2">
    <location>
        <begin position="1156"/>
        <end position="1178"/>
    </location>
</feature>
<dbReference type="PANTHER" id="PTHR24099">
    <property type="entry name" value="E3 UBIQUITIN-PROTEIN LIGASE TRIM36-RELATED"/>
    <property type="match status" value="1"/>
</dbReference>
<feature type="domain" description="Fibronectin type-III" evidence="3">
    <location>
        <begin position="747"/>
        <end position="837"/>
    </location>
</feature>
<dbReference type="Pfam" id="PF00041">
    <property type="entry name" value="fn3"/>
    <property type="match status" value="8"/>
</dbReference>
<dbReference type="InterPro" id="IPR050617">
    <property type="entry name" value="E3_ligase_FN3/SPRY"/>
</dbReference>
<dbReference type="FunFam" id="2.60.40.10:FF:000373">
    <property type="entry name" value="fibronectin type-III domain-containing protein 3A isoform X1"/>
    <property type="match status" value="1"/>
</dbReference>
<keyword evidence="2" id="KW-0812">Transmembrane</keyword>
<feature type="domain" description="Fibronectin type-III" evidence="3">
    <location>
        <begin position="651"/>
        <end position="743"/>
    </location>
</feature>
<dbReference type="PANTHER" id="PTHR24099:SF11">
    <property type="entry name" value="FIBRONECTIN TYPE III DOMAIN-CONTAINING 3BA-RELATED"/>
    <property type="match status" value="1"/>
</dbReference>
<dbReference type="OrthoDB" id="443915at2759"/>
<accession>A0A6P4ZDK7</accession>
<evidence type="ECO:0000259" key="3">
    <source>
        <dbReference type="PROSITE" id="PS50853"/>
    </source>
</evidence>
<feature type="domain" description="Fibronectin type-III" evidence="3">
    <location>
        <begin position="460"/>
        <end position="550"/>
    </location>
</feature>
<dbReference type="RefSeq" id="XP_019634788.1">
    <property type="nucleotide sequence ID" value="XM_019779229.1"/>
</dbReference>
<dbReference type="InterPro" id="IPR013783">
    <property type="entry name" value="Ig-like_fold"/>
</dbReference>
<dbReference type="AlphaFoldDB" id="A0A6P4ZDK7"/>
<evidence type="ECO:0000256" key="1">
    <source>
        <dbReference type="SAM" id="MobiDB-lite"/>
    </source>
</evidence>
<dbReference type="Gene3D" id="2.60.40.10">
    <property type="entry name" value="Immunoglobulins"/>
    <property type="match status" value="9"/>
</dbReference>
<feature type="compositionally biased region" description="Pro residues" evidence="1">
    <location>
        <begin position="137"/>
        <end position="153"/>
    </location>
</feature>
<name>A0A6P4ZDK7_BRABE</name>
<gene>
    <name evidence="5 6 7" type="primary">LOC109477817</name>
</gene>
<sequence length="1179" mass="130310">MMATTPKEASPPLNGPMMHPSMNGSAEGPHQVFYLHVAPGQMYTIATEDGSMQQVQGPATVCMVSHDGTPPIPPEHIVQQVMDANGSIHIMTALPPPQYPNVPHQMGYPPPSHMPHHMFPQNPYHPPDGGGEVIPPQYTPHPYQPSYPYPPEQEPQRHTPNFHKIDERAEKTRDRLRNKLHTRQRENSCNAGSPPTSPRRSQPSSPTAAENGFGRGGGKRRLRNSCNQEPEPHLGNHQPNSKDSLEVKRIKDILSSIQKPQVHKVEARSVKVSWSPPPLCMNGSGDPGHNHIDQSHFSYELVMSDKGKDGNFKVVYSGEKRECSLTDLRPGSEYHISVYALNDNIKGMTSEVCSFRTLTAAPETPAAPKLSNRTKNSLALKWMSPLDNGSKITCFILEWDEGKKGNGFREVYSGPQKIYKATKLTHSTCYTFRLAAQNEVGKSDFSPEVYCHTSGSPPPTPEPPKLVRATTTSLQLHWTKPAGADVEAFTLEMEDEDTGYGFQPVYNGDDLTYTHKRLRRNSSYYFRLCASNSEGRSGWSEKVSFTTNPDKPGVPSRPQLKGRLHAQHFKISWDPPRDTGGIDISKYLLEMASGKDGPYEVVYAGSNLEHTCDNLVPGGMYKLRVACVGAGGQSQYSESYSITTLPVTPGQCHPPKLCGKPKANSLQIKWALPDYDGGSPPTEYLVDMVMDDCTSLEVYKGPEMECTIINLLPGRTYAFRVKAFNRVGGGPVSEPSVFTTGAGPPDAPAEPLLTCKSPTAALVSWQTPAGNGAEVVEYRLEWSCVDGTFSQLYTGQSNSYEVKGLSPASYYYFRVQAVNSAGVGPFSPVATCQTPASSPSAVTTFQVVPDETPENPASSLHLEWDEPCSNGEDILGYNIDIGLEGRLVAVEMPVTDFLLEGLLPDTTYRLRIQAVNRIGAGPFSATIKAKTKPLPPNPPKLECVQCGHSSLKLRWTDGTKNSDTKATEYTLQMEDTRTLRFVSIYAGTNTNFKVNRLSEQTPYNFRILAMNDAGEGPFSPIYQFITQKAPPPAMKAPKVQEVTDRTCKAVWMEVPAMRRDPILYQLQMAQGRDARYQEVYKGPETAFALENLEPDTEYHLRVCSVRQCQDDPAPLIGPYSPGVTFHTRSREHVVMETPRPVQEQPIERKELSDEQLVAIVLASFTLLAIFIAFIIQYFI</sequence>
<evidence type="ECO:0000313" key="6">
    <source>
        <dbReference type="RefSeq" id="XP_019634787.1"/>
    </source>
</evidence>
<dbReference type="CDD" id="cd00063">
    <property type="entry name" value="FN3"/>
    <property type="match status" value="9"/>
</dbReference>
<feature type="domain" description="Fibronectin type-III" evidence="3">
    <location>
        <begin position="364"/>
        <end position="459"/>
    </location>
</feature>
<keyword evidence="4" id="KW-1185">Reference proteome</keyword>
<feature type="compositionally biased region" description="Basic and acidic residues" evidence="1">
    <location>
        <begin position="163"/>
        <end position="177"/>
    </location>
</feature>
<dbReference type="InterPro" id="IPR036116">
    <property type="entry name" value="FN3_sf"/>
</dbReference>
<dbReference type="RefSeq" id="XP_019634786.1">
    <property type="nucleotide sequence ID" value="XM_019779227.1"/>
</dbReference>
<evidence type="ECO:0000313" key="7">
    <source>
        <dbReference type="RefSeq" id="XP_019634788.1"/>
    </source>
</evidence>
<keyword evidence="2" id="KW-0472">Membrane</keyword>
<dbReference type="PRINTS" id="PR00014">
    <property type="entry name" value="FNTYPEIII"/>
</dbReference>
<dbReference type="RefSeq" id="XP_019634787.1">
    <property type="nucleotide sequence ID" value="XM_019779228.1"/>
</dbReference>
<feature type="region of interest" description="Disordered" evidence="1">
    <location>
        <begin position="107"/>
        <end position="244"/>
    </location>
</feature>
<feature type="domain" description="Fibronectin type-III" evidence="3">
    <location>
        <begin position="841"/>
        <end position="934"/>
    </location>
</feature>
<feature type="compositionally biased region" description="Low complexity" evidence="1">
    <location>
        <begin position="198"/>
        <end position="207"/>
    </location>
</feature>
<evidence type="ECO:0000313" key="4">
    <source>
        <dbReference type="Proteomes" id="UP000515135"/>
    </source>
</evidence>
<feature type="domain" description="Fibronectin type-III" evidence="3">
    <location>
        <begin position="1033"/>
        <end position="1130"/>
    </location>
</feature>
<dbReference type="KEGG" id="bbel:109477817"/>
<organism evidence="4 7">
    <name type="scientific">Branchiostoma belcheri</name>
    <name type="common">Amphioxus</name>
    <dbReference type="NCBI Taxonomy" id="7741"/>
    <lineage>
        <taxon>Eukaryota</taxon>
        <taxon>Metazoa</taxon>
        <taxon>Chordata</taxon>
        <taxon>Cephalochordata</taxon>
        <taxon>Leptocardii</taxon>
        <taxon>Amphioxiformes</taxon>
        <taxon>Branchiostomatidae</taxon>
        <taxon>Branchiostoma</taxon>
    </lineage>
</organism>
<protein>
    <submittedName>
        <fullName evidence="5 6">Fibronectin type-III domain-containing protein 3A-like isoform X1</fullName>
    </submittedName>
</protein>
<feature type="domain" description="Fibronectin type-III" evidence="3">
    <location>
        <begin position="256"/>
        <end position="360"/>
    </location>
</feature>